<feature type="transmembrane region" description="Helical" evidence="5">
    <location>
        <begin position="211"/>
        <end position="229"/>
    </location>
</feature>
<organism evidence="7 8">
    <name type="scientific">Keguizhuia sedimenti</name>
    <dbReference type="NCBI Taxonomy" id="3064264"/>
    <lineage>
        <taxon>Bacteria</taxon>
        <taxon>Pseudomonadati</taxon>
        <taxon>Pseudomonadota</taxon>
        <taxon>Betaproteobacteria</taxon>
        <taxon>Burkholderiales</taxon>
        <taxon>Oxalobacteraceae</taxon>
        <taxon>Keguizhuia</taxon>
    </lineage>
</organism>
<keyword evidence="2 5" id="KW-0812">Transmembrane</keyword>
<evidence type="ECO:0000256" key="4">
    <source>
        <dbReference type="ARBA" id="ARBA00023136"/>
    </source>
</evidence>
<evidence type="ECO:0000313" key="7">
    <source>
        <dbReference type="EMBL" id="MDQ9168937.1"/>
    </source>
</evidence>
<gene>
    <name evidence="7" type="ORF">Q8A64_00790</name>
</gene>
<dbReference type="Pfam" id="PF00892">
    <property type="entry name" value="EamA"/>
    <property type="match status" value="1"/>
</dbReference>
<evidence type="ECO:0000256" key="2">
    <source>
        <dbReference type="ARBA" id="ARBA00022692"/>
    </source>
</evidence>
<comment type="subcellular location">
    <subcellularLocation>
        <location evidence="1">Membrane</location>
        <topology evidence="1">Multi-pass membrane protein</topology>
    </subcellularLocation>
</comment>
<dbReference type="RefSeq" id="WP_338434767.1">
    <property type="nucleotide sequence ID" value="NZ_JAUYVH010000001.1"/>
</dbReference>
<dbReference type="PANTHER" id="PTHR22911">
    <property type="entry name" value="ACYL-MALONYL CONDENSING ENZYME-RELATED"/>
    <property type="match status" value="1"/>
</dbReference>
<proteinExistence type="predicted"/>
<feature type="transmembrane region" description="Helical" evidence="5">
    <location>
        <begin position="177"/>
        <end position="199"/>
    </location>
</feature>
<feature type="transmembrane region" description="Helical" evidence="5">
    <location>
        <begin position="241"/>
        <end position="264"/>
    </location>
</feature>
<evidence type="ECO:0000313" key="8">
    <source>
        <dbReference type="Proteomes" id="UP001225596"/>
    </source>
</evidence>
<dbReference type="EMBL" id="JAUYVH010000001">
    <property type="protein sequence ID" value="MDQ9168937.1"/>
    <property type="molecule type" value="Genomic_DNA"/>
</dbReference>
<feature type="transmembrane region" description="Helical" evidence="5">
    <location>
        <begin position="33"/>
        <end position="52"/>
    </location>
</feature>
<keyword evidence="3 5" id="KW-1133">Transmembrane helix</keyword>
<feature type="transmembrane region" description="Helical" evidence="5">
    <location>
        <begin position="92"/>
        <end position="109"/>
    </location>
</feature>
<evidence type="ECO:0000256" key="3">
    <source>
        <dbReference type="ARBA" id="ARBA00022989"/>
    </source>
</evidence>
<feature type="transmembrane region" description="Helical" evidence="5">
    <location>
        <begin position="270"/>
        <end position="291"/>
    </location>
</feature>
<evidence type="ECO:0000256" key="1">
    <source>
        <dbReference type="ARBA" id="ARBA00004141"/>
    </source>
</evidence>
<comment type="caution">
    <text evidence="7">The sequence shown here is derived from an EMBL/GenBank/DDBJ whole genome shotgun (WGS) entry which is preliminary data.</text>
</comment>
<accession>A0ABU1BIU9</accession>
<feature type="transmembrane region" description="Helical" evidence="5">
    <location>
        <begin position="121"/>
        <end position="139"/>
    </location>
</feature>
<evidence type="ECO:0000259" key="6">
    <source>
        <dbReference type="Pfam" id="PF00892"/>
    </source>
</evidence>
<dbReference type="InterPro" id="IPR037185">
    <property type="entry name" value="EmrE-like"/>
</dbReference>
<dbReference type="SUPFAM" id="SSF103481">
    <property type="entry name" value="Multidrug resistance efflux transporter EmrE"/>
    <property type="match status" value="2"/>
</dbReference>
<dbReference type="PANTHER" id="PTHR22911:SF6">
    <property type="entry name" value="SOLUTE CARRIER FAMILY 35 MEMBER G1"/>
    <property type="match status" value="1"/>
</dbReference>
<keyword evidence="4 5" id="KW-0472">Membrane</keyword>
<keyword evidence="8" id="KW-1185">Reference proteome</keyword>
<reference evidence="7 8" key="1">
    <citation type="submission" date="2023-08" db="EMBL/GenBank/DDBJ databases">
        <title>Oxalobacteraceae gen .nov., isolated from river sludge outside the plant.</title>
        <authorList>
            <person name="Zhao S.Y."/>
        </authorList>
    </citation>
    <scope>NUCLEOTIDE SEQUENCE [LARGE SCALE GENOMIC DNA]</scope>
    <source>
        <strain evidence="7 8">R-40</strain>
    </source>
</reference>
<feature type="transmembrane region" description="Helical" evidence="5">
    <location>
        <begin position="145"/>
        <end position="165"/>
    </location>
</feature>
<dbReference type="Proteomes" id="UP001225596">
    <property type="component" value="Unassembled WGS sequence"/>
</dbReference>
<sequence length="312" mass="34036">MQSLWMLFATFMFAAMGVCVKLASDLYSTSEIVMYRGIIGTLLLYFLVRINGGTLKTALPWQHAWRGIVGVTALWMWFYSVGVLPLAMSMTLNYTAPIWIAAFLFILGLRRRQTRFEWRLAAAILASFAGILLLLRPTIHDGQLAGGIIALISGMLSALAYLQVRRLGHMGEPEYRVVFYFSLTGVLGGLLGSLLSSLLQPDAQAPLWHAHTAKGIVLLLGIGILAAIAQMAMTRAYRLGNALLTANLQYTGIVFSSLWGIAIWGDALNLLGWMGIGMIVFSGVAATFYNVRNTARAQTRTEAAPDAIASEV</sequence>
<evidence type="ECO:0000256" key="5">
    <source>
        <dbReference type="SAM" id="Phobius"/>
    </source>
</evidence>
<dbReference type="InterPro" id="IPR000620">
    <property type="entry name" value="EamA_dom"/>
</dbReference>
<feature type="domain" description="EamA" evidence="6">
    <location>
        <begin position="4"/>
        <end position="135"/>
    </location>
</feature>
<feature type="transmembrane region" description="Helical" evidence="5">
    <location>
        <begin position="64"/>
        <end position="86"/>
    </location>
</feature>
<protein>
    <submittedName>
        <fullName evidence="7">DMT family transporter</fullName>
    </submittedName>
</protein>
<name>A0ABU1BIU9_9BURK</name>